<protein>
    <submittedName>
        <fullName evidence="1">CLUMA_CG020183, isoform A</fullName>
    </submittedName>
</protein>
<evidence type="ECO:0000313" key="1">
    <source>
        <dbReference type="EMBL" id="CRL07200.1"/>
    </source>
</evidence>
<evidence type="ECO:0000313" key="2">
    <source>
        <dbReference type="Proteomes" id="UP000183832"/>
    </source>
</evidence>
<gene>
    <name evidence="1" type="ORF">CLUMA_CG020183</name>
</gene>
<proteinExistence type="predicted"/>
<reference evidence="1 2" key="1">
    <citation type="submission" date="2015-04" db="EMBL/GenBank/DDBJ databases">
        <authorList>
            <person name="Syromyatnikov M.Y."/>
            <person name="Popov V.N."/>
        </authorList>
    </citation>
    <scope>NUCLEOTIDE SEQUENCE [LARGE SCALE GENOMIC DNA]</scope>
</reference>
<dbReference type="Proteomes" id="UP000183832">
    <property type="component" value="Unassembled WGS sequence"/>
</dbReference>
<keyword evidence="2" id="KW-1185">Reference proteome</keyword>
<name>A0A1J1J467_9DIPT</name>
<sequence length="73" mass="8781">MKNDRLKAAVIISLVFDLILLNKYQTAIHVLMLARYLKISSICYPKNRLFYVLWIEWYRFTLFPFANNITVDH</sequence>
<dbReference type="AlphaFoldDB" id="A0A1J1J467"/>
<dbReference type="EMBL" id="CVRI01000070">
    <property type="protein sequence ID" value="CRL07200.1"/>
    <property type="molecule type" value="Genomic_DNA"/>
</dbReference>
<accession>A0A1J1J467</accession>
<organism evidence="1 2">
    <name type="scientific">Clunio marinus</name>
    <dbReference type="NCBI Taxonomy" id="568069"/>
    <lineage>
        <taxon>Eukaryota</taxon>
        <taxon>Metazoa</taxon>
        <taxon>Ecdysozoa</taxon>
        <taxon>Arthropoda</taxon>
        <taxon>Hexapoda</taxon>
        <taxon>Insecta</taxon>
        <taxon>Pterygota</taxon>
        <taxon>Neoptera</taxon>
        <taxon>Endopterygota</taxon>
        <taxon>Diptera</taxon>
        <taxon>Nematocera</taxon>
        <taxon>Chironomoidea</taxon>
        <taxon>Chironomidae</taxon>
        <taxon>Clunio</taxon>
    </lineage>
</organism>